<comment type="caution">
    <text evidence="1">The sequence shown here is derived from an EMBL/GenBank/DDBJ whole genome shotgun (WGS) entry which is preliminary data.</text>
</comment>
<dbReference type="Proteomes" id="UP001055879">
    <property type="component" value="Linkage Group LG06"/>
</dbReference>
<name>A0ACB9BB08_ARCLA</name>
<evidence type="ECO:0000313" key="1">
    <source>
        <dbReference type="EMBL" id="KAI3719597.1"/>
    </source>
</evidence>
<accession>A0ACB9BB08</accession>
<organism evidence="1 2">
    <name type="scientific">Arctium lappa</name>
    <name type="common">Greater burdock</name>
    <name type="synonym">Lappa major</name>
    <dbReference type="NCBI Taxonomy" id="4217"/>
    <lineage>
        <taxon>Eukaryota</taxon>
        <taxon>Viridiplantae</taxon>
        <taxon>Streptophyta</taxon>
        <taxon>Embryophyta</taxon>
        <taxon>Tracheophyta</taxon>
        <taxon>Spermatophyta</taxon>
        <taxon>Magnoliopsida</taxon>
        <taxon>eudicotyledons</taxon>
        <taxon>Gunneridae</taxon>
        <taxon>Pentapetalae</taxon>
        <taxon>asterids</taxon>
        <taxon>campanulids</taxon>
        <taxon>Asterales</taxon>
        <taxon>Asteraceae</taxon>
        <taxon>Carduoideae</taxon>
        <taxon>Cardueae</taxon>
        <taxon>Arctiinae</taxon>
        <taxon>Arctium</taxon>
    </lineage>
</organism>
<protein>
    <submittedName>
        <fullName evidence="1">Uncharacterized protein</fullName>
    </submittedName>
</protein>
<evidence type="ECO:0000313" key="2">
    <source>
        <dbReference type="Proteomes" id="UP001055879"/>
    </source>
</evidence>
<sequence length="135" mass="15299">MHTDTSHAIYSRYYLYGINYVYLYTLFCFLSAFVRVFISGCKYKVEGEPMQPSELSWNKFDSGSRNLGHLLYLMNGEPALKSSALHPPPRSCGSAHVIRRKHKKTLEILSPKLVFATADSIVVAECTKSTDSVLW</sequence>
<proteinExistence type="predicted"/>
<gene>
    <name evidence="1" type="ORF">L6452_20499</name>
</gene>
<reference evidence="1 2" key="2">
    <citation type="journal article" date="2022" name="Mol. Ecol. Resour.">
        <title>The genomes of chicory, endive, great burdock and yacon provide insights into Asteraceae paleo-polyploidization history and plant inulin production.</title>
        <authorList>
            <person name="Fan W."/>
            <person name="Wang S."/>
            <person name="Wang H."/>
            <person name="Wang A."/>
            <person name="Jiang F."/>
            <person name="Liu H."/>
            <person name="Zhao H."/>
            <person name="Xu D."/>
            <person name="Zhang Y."/>
        </authorList>
    </citation>
    <scope>NUCLEOTIDE SEQUENCE [LARGE SCALE GENOMIC DNA]</scope>
    <source>
        <strain evidence="2">cv. Niubang</strain>
    </source>
</reference>
<dbReference type="EMBL" id="CM042052">
    <property type="protein sequence ID" value="KAI3719597.1"/>
    <property type="molecule type" value="Genomic_DNA"/>
</dbReference>
<reference evidence="2" key="1">
    <citation type="journal article" date="2022" name="Mol. Ecol. Resour.">
        <title>The genomes of chicory, endive, great burdock and yacon provide insights into Asteraceae palaeo-polyploidization history and plant inulin production.</title>
        <authorList>
            <person name="Fan W."/>
            <person name="Wang S."/>
            <person name="Wang H."/>
            <person name="Wang A."/>
            <person name="Jiang F."/>
            <person name="Liu H."/>
            <person name="Zhao H."/>
            <person name="Xu D."/>
            <person name="Zhang Y."/>
        </authorList>
    </citation>
    <scope>NUCLEOTIDE SEQUENCE [LARGE SCALE GENOMIC DNA]</scope>
    <source>
        <strain evidence="2">cv. Niubang</strain>
    </source>
</reference>
<keyword evidence="2" id="KW-1185">Reference proteome</keyword>